<dbReference type="Pfam" id="PF00196">
    <property type="entry name" value="GerE"/>
    <property type="match status" value="1"/>
</dbReference>
<dbReference type="InterPro" id="IPR036388">
    <property type="entry name" value="WH-like_DNA-bd_sf"/>
</dbReference>
<dbReference type="InterPro" id="IPR016032">
    <property type="entry name" value="Sig_transdc_resp-reg_C-effctor"/>
</dbReference>
<dbReference type="Pfam" id="PF13191">
    <property type="entry name" value="AAA_16"/>
    <property type="match status" value="1"/>
</dbReference>
<dbReference type="SUPFAM" id="SSF46894">
    <property type="entry name" value="C-terminal effector domain of the bipartite response regulators"/>
    <property type="match status" value="1"/>
</dbReference>
<evidence type="ECO:0000256" key="2">
    <source>
        <dbReference type="ARBA" id="ARBA00022840"/>
    </source>
</evidence>
<dbReference type="Proteomes" id="UP001500320">
    <property type="component" value="Unassembled WGS sequence"/>
</dbReference>
<evidence type="ECO:0000256" key="1">
    <source>
        <dbReference type="ARBA" id="ARBA00022741"/>
    </source>
</evidence>
<dbReference type="RefSeq" id="WP_344855338.1">
    <property type="nucleotide sequence ID" value="NZ_BAAAUT010000003.1"/>
</dbReference>
<name>A0ABP6MKL8_9ACTN</name>
<evidence type="ECO:0000313" key="5">
    <source>
        <dbReference type="Proteomes" id="UP001500320"/>
    </source>
</evidence>
<comment type="caution">
    <text evidence="4">The sequence shown here is derived from an EMBL/GenBank/DDBJ whole genome shotgun (WGS) entry which is preliminary data.</text>
</comment>
<dbReference type="EMBL" id="BAAAUT010000003">
    <property type="protein sequence ID" value="GAA3116674.1"/>
    <property type="molecule type" value="Genomic_DNA"/>
</dbReference>
<dbReference type="InterPro" id="IPR000792">
    <property type="entry name" value="Tscrpt_reg_LuxR_C"/>
</dbReference>
<keyword evidence="5" id="KW-1185">Reference proteome</keyword>
<feature type="domain" description="HTH luxR-type" evidence="3">
    <location>
        <begin position="844"/>
        <end position="907"/>
    </location>
</feature>
<protein>
    <submittedName>
        <fullName evidence="4">LuxR family transcriptional regulator</fullName>
    </submittedName>
</protein>
<dbReference type="PROSITE" id="PS50043">
    <property type="entry name" value="HTH_LUXR_2"/>
    <property type="match status" value="1"/>
</dbReference>
<dbReference type="PANTHER" id="PTHR16305:SF35">
    <property type="entry name" value="TRANSCRIPTIONAL ACTIVATOR DOMAIN"/>
    <property type="match status" value="1"/>
</dbReference>
<organism evidence="4 5">
    <name type="scientific">Planomonospora alba</name>
    <dbReference type="NCBI Taxonomy" id="161354"/>
    <lineage>
        <taxon>Bacteria</taxon>
        <taxon>Bacillati</taxon>
        <taxon>Actinomycetota</taxon>
        <taxon>Actinomycetes</taxon>
        <taxon>Streptosporangiales</taxon>
        <taxon>Streptosporangiaceae</taxon>
        <taxon>Planomonospora</taxon>
    </lineage>
</organism>
<dbReference type="Gene3D" id="1.10.10.10">
    <property type="entry name" value="Winged helix-like DNA-binding domain superfamily/Winged helix DNA-binding domain"/>
    <property type="match status" value="1"/>
</dbReference>
<dbReference type="InterPro" id="IPR041664">
    <property type="entry name" value="AAA_16"/>
</dbReference>
<evidence type="ECO:0000259" key="3">
    <source>
        <dbReference type="PROSITE" id="PS50043"/>
    </source>
</evidence>
<keyword evidence="2" id="KW-0067">ATP-binding</keyword>
<dbReference type="PRINTS" id="PR00038">
    <property type="entry name" value="HTHLUXR"/>
</dbReference>
<gene>
    <name evidence="4" type="ORF">GCM10010466_04650</name>
</gene>
<evidence type="ECO:0000313" key="4">
    <source>
        <dbReference type="EMBL" id="GAA3116674.1"/>
    </source>
</evidence>
<dbReference type="SMART" id="SM00421">
    <property type="entry name" value="HTH_LUXR"/>
    <property type="match status" value="1"/>
</dbReference>
<sequence>MLRGRTIEQSEIDRLLAEARTGKSAALLIRGEPGIGKTALLDYAASSADGVRVVRGTGVESEAELPFAGLHLLLRSALDRVDTLPDRQREALRGAFGLAPAESGDRFLVGLAVLSLLSELAGDAPLLCLVDDAQWLDRASAEALLFAARRLESEGVLLLFAARDDDRPFPAPGIAEMRLGGLDGAAAGALLDEYGGGLDPRARERLLAETGGNPLALIELPVLLTAEQPGDSFRLGPVPLTSRVQAAFHQQVASLPEGTRTLLLVAAAEDSRDLGVVLRAGASFGLSVADLQPAERIGLVALRDGTVAFRHPLVSAAVYHGAPLSLRLAAHAALAEALDGPEQADRRAWHLAGAVTGPDERVAAELERTAERAGGRSGHAAAAAYERAARLTTDPGAMTRRLTLASEAAIGGGEHDRARALAERAANRTSDPMLRARLSQVRASADFAQGALRSAHALLSEGAAAVCSAGSPDRAFWMLMEACHAAWFLPLDQELIASSVDQLDTLDLPPDDPLMSLVWLLRWDTAMSIGRTTEGYPGLPEVLDGARRAARAGGPRGLISITGCALLVGQDAVAHELSASLVEESRTRGAIGWLPAGLTYLAEAELFLGRHRRAVVGAAEALRIAQDTGQRQWAHHAGAVTAYLAAVEGAEKRCREAAGEVLAESARAGGVAASWAQWALGLLDLGQGRVESAFAQLQALSQGPSRHQIPAVRSAPDLVEAAVRLGRPAAAALARFEQWSASLGLAWTDALVHRCRALAGPDDAAEKTYERALLLHEEDDRPFEHARTRLLFGEWLRRARRKTEARIHLQAALAAFEHSGAVPWAERARAELGATGASAPRNRGSDVFTRLTPQELQIVRLAAQGLSNRDIAAQLFLSPKTVAYHLYKAYPKLGVASRTELAAIEEL</sequence>
<accession>A0ABP6MKL8</accession>
<dbReference type="PANTHER" id="PTHR16305">
    <property type="entry name" value="TESTICULAR SOLUBLE ADENYLYL CYCLASE"/>
    <property type="match status" value="1"/>
</dbReference>
<dbReference type="SUPFAM" id="SSF52540">
    <property type="entry name" value="P-loop containing nucleoside triphosphate hydrolases"/>
    <property type="match status" value="1"/>
</dbReference>
<dbReference type="InterPro" id="IPR027417">
    <property type="entry name" value="P-loop_NTPase"/>
</dbReference>
<dbReference type="CDD" id="cd06170">
    <property type="entry name" value="LuxR_C_like"/>
    <property type="match status" value="1"/>
</dbReference>
<reference evidence="5" key="1">
    <citation type="journal article" date="2019" name="Int. J. Syst. Evol. Microbiol.">
        <title>The Global Catalogue of Microorganisms (GCM) 10K type strain sequencing project: providing services to taxonomists for standard genome sequencing and annotation.</title>
        <authorList>
            <consortium name="The Broad Institute Genomics Platform"/>
            <consortium name="The Broad Institute Genome Sequencing Center for Infectious Disease"/>
            <person name="Wu L."/>
            <person name="Ma J."/>
        </authorList>
    </citation>
    <scope>NUCLEOTIDE SEQUENCE [LARGE SCALE GENOMIC DNA]</scope>
    <source>
        <strain evidence="5">JCM 9373</strain>
    </source>
</reference>
<keyword evidence="1" id="KW-0547">Nucleotide-binding</keyword>
<proteinExistence type="predicted"/>